<feature type="compositionally biased region" description="Basic residues" evidence="1">
    <location>
        <begin position="32"/>
        <end position="42"/>
    </location>
</feature>
<sequence>MSARGPLPLQSEPTPEGEQTLVPGVRPTFLRPPKRASRRRVTTRNRLELLMDAPMRPRAAQKPLDVGLFDKAARNQLDLF</sequence>
<dbReference type="OrthoDB" id="8086136at2"/>
<organism evidence="2 3">
    <name type="scientific">Rhizobium loti</name>
    <name type="common">Mesorhizobium loti</name>
    <dbReference type="NCBI Taxonomy" id="381"/>
    <lineage>
        <taxon>Bacteria</taxon>
        <taxon>Pseudomonadati</taxon>
        <taxon>Pseudomonadota</taxon>
        <taxon>Alphaproteobacteria</taxon>
        <taxon>Hyphomicrobiales</taxon>
        <taxon>Phyllobacteriaceae</taxon>
        <taxon>Mesorhizobium</taxon>
    </lineage>
</organism>
<dbReference type="EMBL" id="LPWA01000100">
    <property type="protein sequence ID" value="KUM26952.1"/>
    <property type="molecule type" value="Genomic_DNA"/>
</dbReference>
<evidence type="ECO:0000313" key="3">
    <source>
        <dbReference type="Proteomes" id="UP000053176"/>
    </source>
</evidence>
<comment type="caution">
    <text evidence="2">The sequence shown here is derived from an EMBL/GenBank/DDBJ whole genome shotgun (WGS) entry which is preliminary data.</text>
</comment>
<evidence type="ECO:0000256" key="1">
    <source>
        <dbReference type="SAM" id="MobiDB-lite"/>
    </source>
</evidence>
<accession>A0A101KTX2</accession>
<reference evidence="2 3" key="1">
    <citation type="submission" date="2015-12" db="EMBL/GenBank/DDBJ databases">
        <title>Draft genome sequence of Mesorhizobium sp. UFLA 01-765, a multitolerant efficient symbiont and plant-growth promoting strain isolated from Zn-mining soil using Leucaena leucocephala as a trap plant.</title>
        <authorList>
            <person name="Rangel W.M."/>
            <person name="Thijs S."/>
            <person name="Longatti S.M."/>
            <person name="Moreira F.M."/>
            <person name="Weyens N."/>
            <person name="Vangronsveld J."/>
            <person name="Van Hamme J.D."/>
            <person name="Bottos E.M."/>
            <person name="Rineau F."/>
        </authorList>
    </citation>
    <scope>NUCLEOTIDE SEQUENCE [LARGE SCALE GENOMIC DNA]</scope>
    <source>
        <strain evidence="2 3">UFLA 01-765</strain>
    </source>
</reference>
<dbReference type="Proteomes" id="UP000053176">
    <property type="component" value="Unassembled WGS sequence"/>
</dbReference>
<name>A0A101KTX2_RHILI</name>
<dbReference type="AlphaFoldDB" id="A0A101KTX2"/>
<gene>
    <name evidence="2" type="ORF">AU467_18415</name>
</gene>
<feature type="region of interest" description="Disordered" evidence="1">
    <location>
        <begin position="1"/>
        <end position="42"/>
    </location>
</feature>
<evidence type="ECO:0000313" key="2">
    <source>
        <dbReference type="EMBL" id="KUM26952.1"/>
    </source>
</evidence>
<protein>
    <submittedName>
        <fullName evidence="2">Uncharacterized protein</fullName>
    </submittedName>
</protein>
<proteinExistence type="predicted"/>